<name>A0AC36KJT3_9BURK</name>
<evidence type="ECO:0000313" key="2">
    <source>
        <dbReference type="RefSeq" id="WP_084545334.1"/>
    </source>
</evidence>
<evidence type="ECO:0000313" key="1">
    <source>
        <dbReference type="Proteomes" id="UP000675920"/>
    </source>
</evidence>
<dbReference type="Proteomes" id="UP000675920">
    <property type="component" value="Unplaced"/>
</dbReference>
<dbReference type="EC" id="3.1.-.-" evidence="2"/>
<accession>A0AC36KJT3</accession>
<protein>
    <submittedName>
        <fullName evidence="2">TatD family hydrolase</fullName>
        <ecNumber evidence="2">3.1.-.-</ecNumber>
    </submittedName>
</protein>
<proteinExistence type="predicted"/>
<dbReference type="RefSeq" id="WP_084545334.1">
    <property type="nucleotide sequence ID" value="NZ_KI519499.1"/>
</dbReference>
<reference evidence="2" key="2">
    <citation type="submission" date="2025-08" db="UniProtKB">
        <authorList>
            <consortium name="RefSeq"/>
        </authorList>
    </citation>
    <scope>IDENTIFICATION</scope>
</reference>
<sequence>MFIDTHCHLDAAEFTPDRDSVAAAARAAGVGWQVIPAIGRVNFATVRELAARTPGAVYALGIHPLFAADAGPDDLDALREQVGAALADPLFVGIGEIGLDLFDERAKAAWETQLEVFRGQLRIAAEFGLPVLMHIRRAQDPVLRELRRVPVPAGIAHAFNGSLQQAAEFVKLGMRLGMGGELTFERALRIRRIATEMPLDSLVLETDAPDIAPSWIRPGRNVPAATARIGAVLAGLRGIGVDEIAAATTANARAVLPRLAAVMDAADAATATPDMASARRVDAPADRAGPDALAGPDGVAAR</sequence>
<reference evidence="2" key="1">
    <citation type="journal article" date="2000" name="J. Biol. Chem.">
        <title>TatD is a cytoplasmic protein with DNase activity. No requirement for TatD family proteins in sec-independent protein export.</title>
        <authorList>
            <person name="Wexler M."/>
            <person name="Sargent F."/>
            <person name="Jack R.L."/>
            <person name="Stanley N.R."/>
            <person name="Bogsch E.G."/>
            <person name="Robinson C."/>
            <person name="Berks B.C."/>
            <person name="Palmer T."/>
        </authorList>
    </citation>
    <scope>NUCLEOTIDE SEQUENCE</scope>
</reference>
<organism evidence="1 2">
    <name type="scientific">Derxia gummosa DSM 723</name>
    <dbReference type="NCBI Taxonomy" id="1121388"/>
    <lineage>
        <taxon>Bacteria</taxon>
        <taxon>Pseudomonadati</taxon>
        <taxon>Pseudomonadota</taxon>
        <taxon>Betaproteobacteria</taxon>
        <taxon>Burkholderiales</taxon>
        <taxon>Alcaligenaceae</taxon>
        <taxon>Derxia</taxon>
    </lineage>
</organism>
<keyword evidence="1" id="KW-1185">Reference proteome</keyword>
<keyword evidence="2" id="KW-0378">Hydrolase</keyword>